<name>A0A951QUF4_9CYAN</name>
<comment type="catalytic activity">
    <reaction evidence="1">
        <text>5-amino-6-(5-phospho-D-ribosylamino)uracil + H2O = 5,6-diaminouracil + D-ribose 5-phosphate</text>
        <dbReference type="Rhea" id="RHEA:55020"/>
        <dbReference type="ChEBI" id="CHEBI:15377"/>
        <dbReference type="ChEBI" id="CHEBI:46252"/>
        <dbReference type="ChEBI" id="CHEBI:58453"/>
        <dbReference type="ChEBI" id="CHEBI:78346"/>
    </reaction>
</comment>
<comment type="catalytic activity">
    <reaction evidence="2">
        <text>2,5-diamino-6-hydroxy-4-(5-phosphoribosylamino)-pyrimidine + H2O = 2,5,6-triamino-4-hydroxypyrimidine + D-ribose 5-phosphate</text>
        <dbReference type="Rhea" id="RHEA:23436"/>
        <dbReference type="ChEBI" id="CHEBI:15377"/>
        <dbReference type="ChEBI" id="CHEBI:58614"/>
        <dbReference type="ChEBI" id="CHEBI:78346"/>
        <dbReference type="ChEBI" id="CHEBI:137796"/>
    </reaction>
</comment>
<dbReference type="CDD" id="cd15457">
    <property type="entry name" value="NADAR"/>
    <property type="match status" value="1"/>
</dbReference>
<dbReference type="InterPro" id="IPR012816">
    <property type="entry name" value="NADAR"/>
</dbReference>
<comment type="caution">
    <text evidence="4">The sequence shown here is derived from an EMBL/GenBank/DDBJ whole genome shotgun (WGS) entry which is preliminary data.</text>
</comment>
<dbReference type="EMBL" id="JAHHGZ010000071">
    <property type="protein sequence ID" value="MBW4672289.1"/>
    <property type="molecule type" value="Genomic_DNA"/>
</dbReference>
<evidence type="ECO:0000313" key="4">
    <source>
        <dbReference type="EMBL" id="MBW4672289.1"/>
    </source>
</evidence>
<sequence>MPIYFYNTIEQYGCFSNFSQHGFELDGLYWFTSEHYFQAQKFTGTPHLEEIRLAKTPKDAANMGRDRKRPLRSDWEQIKDEIMRKAVFCKFETHDDIRKILLSTGNEEIVENAPGDYYWGCGKDGSGKNMLGLILMEVRETLRHTHDIYTNNSSAK</sequence>
<evidence type="ECO:0000256" key="2">
    <source>
        <dbReference type="ARBA" id="ARBA00000751"/>
    </source>
</evidence>
<dbReference type="SUPFAM" id="SSF143990">
    <property type="entry name" value="YbiA-like"/>
    <property type="match status" value="1"/>
</dbReference>
<proteinExistence type="predicted"/>
<evidence type="ECO:0000313" key="5">
    <source>
        <dbReference type="Proteomes" id="UP000729701"/>
    </source>
</evidence>
<protein>
    <submittedName>
        <fullName evidence="4">NADAR family protein</fullName>
    </submittedName>
</protein>
<feature type="domain" description="NADAR" evidence="3">
    <location>
        <begin position="4"/>
        <end position="143"/>
    </location>
</feature>
<dbReference type="AlphaFoldDB" id="A0A951QUF4"/>
<dbReference type="NCBIfam" id="TIGR02464">
    <property type="entry name" value="ribofla_fusion"/>
    <property type="match status" value="1"/>
</dbReference>
<dbReference type="Proteomes" id="UP000729701">
    <property type="component" value="Unassembled WGS sequence"/>
</dbReference>
<evidence type="ECO:0000256" key="1">
    <source>
        <dbReference type="ARBA" id="ARBA00000022"/>
    </source>
</evidence>
<evidence type="ECO:0000259" key="3">
    <source>
        <dbReference type="Pfam" id="PF08719"/>
    </source>
</evidence>
<dbReference type="InterPro" id="IPR037238">
    <property type="entry name" value="YbiA-like_sf"/>
</dbReference>
<organism evidence="4 5">
    <name type="scientific">Cyanomargarita calcarea GSE-NOS-MK-12-04C</name>
    <dbReference type="NCBI Taxonomy" id="2839659"/>
    <lineage>
        <taxon>Bacteria</taxon>
        <taxon>Bacillati</taxon>
        <taxon>Cyanobacteriota</taxon>
        <taxon>Cyanophyceae</taxon>
        <taxon>Nostocales</taxon>
        <taxon>Cyanomargaritaceae</taxon>
        <taxon>Cyanomargarita</taxon>
    </lineage>
</organism>
<reference evidence="4" key="1">
    <citation type="submission" date="2021-05" db="EMBL/GenBank/DDBJ databases">
        <authorList>
            <person name="Pietrasiak N."/>
            <person name="Ward R."/>
            <person name="Stajich J.E."/>
            <person name="Kurbessoian T."/>
        </authorList>
    </citation>
    <scope>NUCLEOTIDE SEQUENCE</scope>
    <source>
        <strain evidence="4">GSE-NOS-MK-12-04C</strain>
    </source>
</reference>
<accession>A0A951QUF4</accession>
<reference evidence="4" key="2">
    <citation type="journal article" date="2022" name="Microbiol. Resour. Announc.">
        <title>Metagenome Sequencing to Explore Phylogenomics of Terrestrial Cyanobacteria.</title>
        <authorList>
            <person name="Ward R.D."/>
            <person name="Stajich J.E."/>
            <person name="Johansen J.R."/>
            <person name="Huntemann M."/>
            <person name="Clum A."/>
            <person name="Foster B."/>
            <person name="Foster B."/>
            <person name="Roux S."/>
            <person name="Palaniappan K."/>
            <person name="Varghese N."/>
            <person name="Mukherjee S."/>
            <person name="Reddy T.B.K."/>
            <person name="Daum C."/>
            <person name="Copeland A."/>
            <person name="Chen I.A."/>
            <person name="Ivanova N.N."/>
            <person name="Kyrpides N.C."/>
            <person name="Shapiro N."/>
            <person name="Eloe-Fadrosh E.A."/>
            <person name="Pietrasiak N."/>
        </authorList>
    </citation>
    <scope>NUCLEOTIDE SEQUENCE</scope>
    <source>
        <strain evidence="4">GSE-NOS-MK-12-04C</strain>
    </source>
</reference>
<dbReference type="Gene3D" id="1.10.357.40">
    <property type="entry name" value="YbiA-like"/>
    <property type="match status" value="1"/>
</dbReference>
<gene>
    <name evidence="4" type="ORF">KME60_33960</name>
</gene>
<dbReference type="Pfam" id="PF08719">
    <property type="entry name" value="NADAR"/>
    <property type="match status" value="1"/>
</dbReference>